<feature type="compositionally biased region" description="Polar residues" evidence="1">
    <location>
        <begin position="314"/>
        <end position="323"/>
    </location>
</feature>
<dbReference type="PANTHER" id="PTHR35043">
    <property type="entry name" value="TRANSCRIPTION FACTOR DOMAIN-CONTAINING PROTEIN"/>
    <property type="match status" value="1"/>
</dbReference>
<dbReference type="Proteomes" id="UP000215289">
    <property type="component" value="Unassembled WGS sequence"/>
</dbReference>
<dbReference type="PANTHER" id="PTHR35043:SF7">
    <property type="entry name" value="TRANSCRIPTION FACTOR DOMAIN-CONTAINING PROTEIN"/>
    <property type="match status" value="1"/>
</dbReference>
<feature type="transmembrane region" description="Helical" evidence="2">
    <location>
        <begin position="209"/>
        <end position="232"/>
    </location>
</feature>
<keyword evidence="2" id="KW-0472">Membrane</keyword>
<organism evidence="4 5">
    <name type="scientific">Aspergillus turcosus</name>
    <dbReference type="NCBI Taxonomy" id="1245748"/>
    <lineage>
        <taxon>Eukaryota</taxon>
        <taxon>Fungi</taxon>
        <taxon>Dikarya</taxon>
        <taxon>Ascomycota</taxon>
        <taxon>Pezizomycotina</taxon>
        <taxon>Eurotiomycetes</taxon>
        <taxon>Eurotiomycetidae</taxon>
        <taxon>Eurotiales</taxon>
        <taxon>Aspergillaceae</taxon>
        <taxon>Aspergillus</taxon>
        <taxon>Aspergillus subgen. Fumigati</taxon>
    </lineage>
</organism>
<keyword evidence="5" id="KW-1185">Reference proteome</keyword>
<evidence type="ECO:0000256" key="1">
    <source>
        <dbReference type="SAM" id="MobiDB-lite"/>
    </source>
</evidence>
<feature type="region of interest" description="Disordered" evidence="1">
    <location>
        <begin position="314"/>
        <end position="335"/>
    </location>
</feature>
<evidence type="ECO:0000256" key="3">
    <source>
        <dbReference type="SAM" id="SignalP"/>
    </source>
</evidence>
<accession>A0A229WUS9</accession>
<keyword evidence="2" id="KW-1133">Transmembrane helix</keyword>
<dbReference type="AlphaFoldDB" id="A0A229WUS9"/>
<name>A0A229WUS9_9EURO</name>
<comment type="caution">
    <text evidence="4">The sequence shown here is derived from an EMBL/GenBank/DDBJ whole genome shotgun (WGS) entry which is preliminary data.</text>
</comment>
<keyword evidence="2" id="KW-0812">Transmembrane</keyword>
<dbReference type="OrthoDB" id="3061561at2759"/>
<reference evidence="4 5" key="1">
    <citation type="submission" date="2018-08" db="EMBL/GenBank/DDBJ databases">
        <title>Draft genome sequences of two Aspergillus turcosus clinical strains isolated from bronchoalveolar lavage fluid: one azole-susceptible and the other azole-resistant.</title>
        <authorList>
            <person name="Parent-Michaud M."/>
            <person name="Dufresne P.J."/>
            <person name="Fournier E."/>
            <person name="Martineau C."/>
            <person name="Moreira S."/>
            <person name="Perkins V."/>
            <person name="De Repentigny L."/>
            <person name="Dufresne S.F."/>
        </authorList>
    </citation>
    <scope>NUCLEOTIDE SEQUENCE [LARGE SCALE GENOMIC DNA]</scope>
    <source>
        <strain evidence="4">HMR AF 1038</strain>
    </source>
</reference>
<feature type="signal peptide" evidence="3">
    <location>
        <begin position="1"/>
        <end position="15"/>
    </location>
</feature>
<keyword evidence="3" id="KW-0732">Signal</keyword>
<feature type="region of interest" description="Disordered" evidence="1">
    <location>
        <begin position="278"/>
        <end position="302"/>
    </location>
</feature>
<gene>
    <name evidence="4" type="ORF">CFD26_102772</name>
</gene>
<evidence type="ECO:0000313" key="5">
    <source>
        <dbReference type="Proteomes" id="UP000215289"/>
    </source>
</evidence>
<dbReference type="EMBL" id="NIDN02000250">
    <property type="protein sequence ID" value="RLL93918.1"/>
    <property type="molecule type" value="Genomic_DNA"/>
</dbReference>
<proteinExistence type="predicted"/>
<sequence>MSILLFLCLAQQTFAQTNSTVLEGWQLDGSDRSSWDILWTCLSTILACTWTALHVHVFEDHGFTTIKSLSWIAAILGPELMAFKAVQEFWEVKHMVARCNSAQLTTDSGKRTKTPAEITTRRSRTPWTLVQGFCIRIHGLVLQTKDNWRYTVRPANAVALIEAGVIKQCDLRDSEIKDRAKADSFAKAITLLQITWVTCNVLARAAYDLPISAIEISTVAYVVCAVVAYAAWWHKPKDMNMPIVIHLPYDRDSDEMPPRVRSILDPERNIWIHLPPVQEDSGSVKEDSGPVNEDSGPVEEVSGPVEEVFPQNLQTQKTSQSANNDEEASGASQPEDSFIESLTIVEQLMIDVLTFISALIFCGIHIAA</sequence>
<feature type="chain" id="PRO_5011911592" evidence="3">
    <location>
        <begin position="16"/>
        <end position="368"/>
    </location>
</feature>
<evidence type="ECO:0000256" key="2">
    <source>
        <dbReference type="SAM" id="Phobius"/>
    </source>
</evidence>
<evidence type="ECO:0000313" key="4">
    <source>
        <dbReference type="EMBL" id="RLL93918.1"/>
    </source>
</evidence>
<protein>
    <submittedName>
        <fullName evidence="4">Uncharacterized protein</fullName>
    </submittedName>
</protein>